<dbReference type="Proteomes" id="UP001172142">
    <property type="component" value="Unassembled WGS sequence"/>
</dbReference>
<dbReference type="InterPro" id="IPR016181">
    <property type="entry name" value="Acyl_CoA_acyltransferase"/>
</dbReference>
<dbReference type="SUPFAM" id="SSF55729">
    <property type="entry name" value="Acyl-CoA N-acyltransferases (Nat)"/>
    <property type="match status" value="1"/>
</dbReference>
<evidence type="ECO:0000259" key="1">
    <source>
        <dbReference type="PROSITE" id="PS51186"/>
    </source>
</evidence>
<evidence type="ECO:0000313" key="2">
    <source>
        <dbReference type="EMBL" id="MDN7246520.1"/>
    </source>
</evidence>
<comment type="caution">
    <text evidence="2">The sequence shown here is derived from an EMBL/GenBank/DDBJ whole genome shotgun (WGS) entry which is preliminary data.</text>
</comment>
<dbReference type="RefSeq" id="WP_301857034.1">
    <property type="nucleotide sequence ID" value="NZ_JAUJWU010000003.1"/>
</dbReference>
<dbReference type="Pfam" id="PF00583">
    <property type="entry name" value="Acetyltransf_1"/>
    <property type="match status" value="1"/>
</dbReference>
<organism evidence="2 3">
    <name type="scientific">Planococcus shenhongbingii</name>
    <dbReference type="NCBI Taxonomy" id="3058398"/>
    <lineage>
        <taxon>Bacteria</taxon>
        <taxon>Bacillati</taxon>
        <taxon>Bacillota</taxon>
        <taxon>Bacilli</taxon>
        <taxon>Bacillales</taxon>
        <taxon>Caryophanaceae</taxon>
        <taxon>Planococcus</taxon>
    </lineage>
</organism>
<dbReference type="EMBL" id="JAUJWU010000003">
    <property type="protein sequence ID" value="MDN7246520.1"/>
    <property type="molecule type" value="Genomic_DNA"/>
</dbReference>
<proteinExistence type="predicted"/>
<gene>
    <name evidence="2" type="ORF">QWY13_13565</name>
</gene>
<dbReference type="CDD" id="cd04301">
    <property type="entry name" value="NAT_SF"/>
    <property type="match status" value="1"/>
</dbReference>
<sequence length="221" mass="25290">MYRKQQYVFQDGLPVLATVRNYLEKDFEGLIAVQRESFPPPFPEDLWWTENQLESHLENFPEGALCIEVNGEIAGSVTSLIVDFDPLHPHHTWEDITDNGSIGNHQPGGNTLYIADICVKPSYRKLDLGKLLMQSMYEHVVQFKLDCLLGGGRLPGYHRYANEWTPEQYVQQIISGQIKDPVITFLLRCGRTPVCLVPGYLEDAESRNFGLLMEWKNPFCT</sequence>
<evidence type="ECO:0000313" key="3">
    <source>
        <dbReference type="Proteomes" id="UP001172142"/>
    </source>
</evidence>
<dbReference type="InterPro" id="IPR000182">
    <property type="entry name" value="GNAT_dom"/>
</dbReference>
<protein>
    <submittedName>
        <fullName evidence="2">GNAT family N-acetyltransferase</fullName>
    </submittedName>
</protein>
<keyword evidence="3" id="KW-1185">Reference proteome</keyword>
<dbReference type="PROSITE" id="PS51186">
    <property type="entry name" value="GNAT"/>
    <property type="match status" value="1"/>
</dbReference>
<feature type="domain" description="N-acetyltransferase" evidence="1">
    <location>
        <begin position="17"/>
        <end position="218"/>
    </location>
</feature>
<reference evidence="2 3" key="1">
    <citation type="submission" date="2023-07" db="EMBL/GenBank/DDBJ databases">
        <title>Novel species in genus Planococcus.</title>
        <authorList>
            <person name="Ning S."/>
        </authorList>
    </citation>
    <scope>NUCLEOTIDE SEQUENCE [LARGE SCALE GENOMIC DNA]</scope>
    <source>
        <strain evidence="2 3">N017</strain>
    </source>
</reference>
<name>A0ABT8NF41_9BACL</name>
<accession>A0ABT8NF41</accession>
<dbReference type="Gene3D" id="3.40.630.30">
    <property type="match status" value="1"/>
</dbReference>